<dbReference type="InterPro" id="IPR031695">
    <property type="entry name" value="DUF4718"/>
</dbReference>
<dbReference type="Proteomes" id="UP000551758">
    <property type="component" value="Unassembled WGS sequence"/>
</dbReference>
<gene>
    <name evidence="1" type="ORF">HPG69_012271</name>
</gene>
<name>A0A7J7F598_DICBM</name>
<evidence type="ECO:0000313" key="2">
    <source>
        <dbReference type="Proteomes" id="UP000551758"/>
    </source>
</evidence>
<dbReference type="AlphaFoldDB" id="A0A7J7F598"/>
<sequence>MTNTMKEEIIYQNLKRIQLNRKKLTIIPKEYYSNAENRNHLKNFILIFERDTLILPISKMRSNEMKFHIKDKQKETQFYFKSKNDVVWNYKKFEEMQISVSPSNLLPCLSDMVTPLENQRKKYFKTPNLKQLMRDAGKDHRRRKEEQRKKETARIKAIKEHSKDEFCLATKKVICDPPESSSATTRSSITLGLSTLPSDSHYSQSFEAADDWFSDNSLAKKSSPVPFLREPLMEKVFSYLSTISLEECTENVLNMSLYDDQKDDSIKEVFSRGNTEVEIQNLQHNVE</sequence>
<dbReference type="Pfam" id="PF15842">
    <property type="entry name" value="DUF4718"/>
    <property type="match status" value="1"/>
</dbReference>
<reference evidence="1 2" key="1">
    <citation type="journal article" date="2020" name="Mol. Biol. Evol.">
        <title>Interspecific Gene Flow and the Evolution of Specialization in Black and White Rhinoceros.</title>
        <authorList>
            <person name="Moodley Y."/>
            <person name="Westbury M.V."/>
            <person name="Russo I.M."/>
            <person name="Gopalakrishnan S."/>
            <person name="Rakotoarivelo A."/>
            <person name="Olsen R.A."/>
            <person name="Prost S."/>
            <person name="Tunstall T."/>
            <person name="Ryder O.A."/>
            <person name="Dalen L."/>
            <person name="Bruford M.W."/>
        </authorList>
    </citation>
    <scope>NUCLEOTIDE SEQUENCE [LARGE SCALE GENOMIC DNA]</scope>
    <source>
        <strain evidence="1">SBR-YM</strain>
        <tissue evidence="1">Skin</tissue>
    </source>
</reference>
<protein>
    <submittedName>
        <fullName evidence="1">Uncharacterized protein</fullName>
    </submittedName>
</protein>
<organism evidence="1 2">
    <name type="scientific">Diceros bicornis minor</name>
    <name type="common">South-central black rhinoceros</name>
    <dbReference type="NCBI Taxonomy" id="77932"/>
    <lineage>
        <taxon>Eukaryota</taxon>
        <taxon>Metazoa</taxon>
        <taxon>Chordata</taxon>
        <taxon>Craniata</taxon>
        <taxon>Vertebrata</taxon>
        <taxon>Euteleostomi</taxon>
        <taxon>Mammalia</taxon>
        <taxon>Eutheria</taxon>
        <taxon>Laurasiatheria</taxon>
        <taxon>Perissodactyla</taxon>
        <taxon>Rhinocerotidae</taxon>
        <taxon>Diceros</taxon>
    </lineage>
</organism>
<dbReference type="EMBL" id="JACDTQ010001359">
    <property type="protein sequence ID" value="KAF5923181.1"/>
    <property type="molecule type" value="Genomic_DNA"/>
</dbReference>
<evidence type="ECO:0000313" key="1">
    <source>
        <dbReference type="EMBL" id="KAF5923181.1"/>
    </source>
</evidence>
<comment type="caution">
    <text evidence="1">The sequence shown here is derived from an EMBL/GenBank/DDBJ whole genome shotgun (WGS) entry which is preliminary data.</text>
</comment>
<dbReference type="PANTHER" id="PTHR37858:SF1">
    <property type="entry name" value="CHROMOSOME 1 OPEN READING FRAME 185"/>
    <property type="match status" value="1"/>
</dbReference>
<accession>A0A7J7F598</accession>
<dbReference type="PANTHER" id="PTHR37858">
    <property type="entry name" value="HYPOTHETICAL PROTEIN LOC689589"/>
    <property type="match status" value="1"/>
</dbReference>
<proteinExistence type="predicted"/>
<keyword evidence="2" id="KW-1185">Reference proteome</keyword>